<dbReference type="AlphaFoldDB" id="A0A438W4T9"/>
<dbReference type="Pfam" id="PF00873">
    <property type="entry name" value="ACR_tran"/>
    <property type="match status" value="1"/>
</dbReference>
<proteinExistence type="predicted"/>
<organism evidence="1 2">
    <name type="scientific">Helicobacter pylori</name>
    <name type="common">Campylobacter pylori</name>
    <dbReference type="NCBI Taxonomy" id="210"/>
    <lineage>
        <taxon>Bacteria</taxon>
        <taxon>Pseudomonadati</taxon>
        <taxon>Campylobacterota</taxon>
        <taxon>Epsilonproteobacteria</taxon>
        <taxon>Campylobacterales</taxon>
        <taxon>Helicobacteraceae</taxon>
        <taxon>Helicobacter</taxon>
    </lineage>
</organism>
<dbReference type="Gene3D" id="3.30.70.1440">
    <property type="entry name" value="Multidrug efflux transporter AcrB pore domain"/>
    <property type="match status" value="1"/>
</dbReference>
<dbReference type="PANTHER" id="PTHR32063:SF0">
    <property type="entry name" value="SWARMING MOTILITY PROTEIN SWRC"/>
    <property type="match status" value="1"/>
</dbReference>
<name>A0A438W4T9_HELPX</name>
<reference evidence="1 2" key="1">
    <citation type="submission" date="2018-11" db="EMBL/GenBank/DDBJ databases">
        <title>Genetic determinants and prediction of antibiotic resistance phenotypes in Helicobacter pylori.</title>
        <authorList>
            <person name="Wagner K."/>
        </authorList>
    </citation>
    <scope>NUCLEOTIDE SEQUENCE [LARGE SCALE GENOMIC DNA]</scope>
    <source>
        <strain evidence="1 2">ZH70</strain>
    </source>
</reference>
<feature type="non-terminal residue" evidence="1">
    <location>
        <position position="1"/>
    </location>
</feature>
<evidence type="ECO:0000313" key="1">
    <source>
        <dbReference type="EMBL" id="RVZ19366.1"/>
    </source>
</evidence>
<evidence type="ECO:0000313" key="2">
    <source>
        <dbReference type="Proteomes" id="UP000289022"/>
    </source>
</evidence>
<dbReference type="GO" id="GO:0005886">
    <property type="term" value="C:plasma membrane"/>
    <property type="evidence" value="ECO:0007669"/>
    <property type="project" value="TreeGrafter"/>
</dbReference>
<dbReference type="InterPro" id="IPR027463">
    <property type="entry name" value="AcrB_DN_DC_subdom"/>
</dbReference>
<comment type="caution">
    <text evidence="1">The sequence shown here is derived from an EMBL/GenBank/DDBJ whole genome shotgun (WGS) entry which is preliminary data.</text>
</comment>
<gene>
    <name evidence="1" type="ORF">EC518_13465</name>
</gene>
<feature type="non-terminal residue" evidence="1">
    <location>
        <position position="111"/>
    </location>
</feature>
<dbReference type="PANTHER" id="PTHR32063">
    <property type="match status" value="1"/>
</dbReference>
<dbReference type="Gene3D" id="3.30.2090.10">
    <property type="entry name" value="Multidrug efflux transporter AcrB TolC docking domain, DN and DC subdomains"/>
    <property type="match status" value="1"/>
</dbReference>
<dbReference type="SUPFAM" id="SSF82693">
    <property type="entry name" value="Multidrug efflux transporter AcrB pore domain, PN1, PN2, PC1 and PC2 subdomains"/>
    <property type="match status" value="1"/>
</dbReference>
<sequence length="111" mass="12584">SGTSQASVFKEDGKEYDMIIRVPDDKRVSVEDIKRLQVRNKYDKLMFLDALVEITETKSPSSISRYNRQRSVTVLAEPNRNAGVSLGEILTQVSKNTKEWLVEGANYRFAG</sequence>
<dbReference type="EMBL" id="RJGP01001314">
    <property type="protein sequence ID" value="RVZ19366.1"/>
    <property type="molecule type" value="Genomic_DNA"/>
</dbReference>
<dbReference type="Proteomes" id="UP000289022">
    <property type="component" value="Unassembled WGS sequence"/>
</dbReference>
<protein>
    <submittedName>
        <fullName evidence="1">AcrB/AcrD/AcrF family protein</fullName>
    </submittedName>
</protein>
<accession>A0A438W4T9</accession>
<dbReference type="InterPro" id="IPR001036">
    <property type="entry name" value="Acrflvin-R"/>
</dbReference>
<dbReference type="GO" id="GO:0042910">
    <property type="term" value="F:xenobiotic transmembrane transporter activity"/>
    <property type="evidence" value="ECO:0007669"/>
    <property type="project" value="TreeGrafter"/>
</dbReference>
<dbReference type="SUPFAM" id="SSF82714">
    <property type="entry name" value="Multidrug efflux transporter AcrB TolC docking domain, DN and DC subdomains"/>
    <property type="match status" value="1"/>
</dbReference>